<name>A0A1V6RG06_9EURO</name>
<gene>
    <name evidence="1" type="ORF">PENVUL_c047G04188</name>
</gene>
<proteinExistence type="predicted"/>
<dbReference type="OrthoDB" id="3945550at2759"/>
<sequence>MPLQLLVSPEIIDQICDHLASDDPLSVYNFALVNKQCLAFANRHRFRQLNFTVMSRERLDRDIQRWNEILSNSSAFLSVRSVTVRGTSVSFSEHNKHHVPETWTIPQEENVDDLSCLGTYYRRDIDDLFEHCSNRQDAIWGSLQSLLARLLHLRDIT</sequence>
<dbReference type="AlphaFoldDB" id="A0A1V6RG06"/>
<accession>A0A1V6RG06</accession>
<evidence type="ECO:0000313" key="1">
    <source>
        <dbReference type="EMBL" id="OQE00737.1"/>
    </source>
</evidence>
<dbReference type="EMBL" id="MDYP01000047">
    <property type="protein sequence ID" value="OQE00737.1"/>
    <property type="molecule type" value="Genomic_DNA"/>
</dbReference>
<reference evidence="2" key="1">
    <citation type="journal article" date="2017" name="Nat. Microbiol.">
        <title>Global analysis of biosynthetic gene clusters reveals vast potential of secondary metabolite production in Penicillium species.</title>
        <authorList>
            <person name="Nielsen J.C."/>
            <person name="Grijseels S."/>
            <person name="Prigent S."/>
            <person name="Ji B."/>
            <person name="Dainat J."/>
            <person name="Nielsen K.F."/>
            <person name="Frisvad J.C."/>
            <person name="Workman M."/>
            <person name="Nielsen J."/>
        </authorList>
    </citation>
    <scope>NUCLEOTIDE SEQUENCE [LARGE SCALE GENOMIC DNA]</scope>
    <source>
        <strain evidence="2">IBT 29486</strain>
    </source>
</reference>
<keyword evidence="2" id="KW-1185">Reference proteome</keyword>
<evidence type="ECO:0000313" key="2">
    <source>
        <dbReference type="Proteomes" id="UP000191518"/>
    </source>
</evidence>
<dbReference type="Proteomes" id="UP000191518">
    <property type="component" value="Unassembled WGS sequence"/>
</dbReference>
<organism evidence="1 2">
    <name type="scientific">Penicillium vulpinum</name>
    <dbReference type="NCBI Taxonomy" id="29845"/>
    <lineage>
        <taxon>Eukaryota</taxon>
        <taxon>Fungi</taxon>
        <taxon>Dikarya</taxon>
        <taxon>Ascomycota</taxon>
        <taxon>Pezizomycotina</taxon>
        <taxon>Eurotiomycetes</taxon>
        <taxon>Eurotiomycetidae</taxon>
        <taxon>Eurotiales</taxon>
        <taxon>Aspergillaceae</taxon>
        <taxon>Penicillium</taxon>
    </lineage>
</organism>
<dbReference type="STRING" id="29845.A0A1V6RG06"/>
<comment type="caution">
    <text evidence="1">The sequence shown here is derived from an EMBL/GenBank/DDBJ whole genome shotgun (WGS) entry which is preliminary data.</text>
</comment>
<protein>
    <submittedName>
        <fullName evidence="1">Uncharacterized protein</fullName>
    </submittedName>
</protein>